<name>A0A381RTM9_9ZZZZ</name>
<proteinExistence type="predicted"/>
<evidence type="ECO:0000313" key="1">
    <source>
        <dbReference type="EMBL" id="SUZ93287.1"/>
    </source>
</evidence>
<gene>
    <name evidence="1" type="ORF">METZ01_LOCUS46141</name>
</gene>
<accession>A0A381RTM9</accession>
<dbReference type="AlphaFoldDB" id="A0A381RTM9"/>
<reference evidence="1" key="1">
    <citation type="submission" date="2018-05" db="EMBL/GenBank/DDBJ databases">
        <authorList>
            <person name="Lanie J.A."/>
            <person name="Ng W.-L."/>
            <person name="Kazmierczak K.M."/>
            <person name="Andrzejewski T.M."/>
            <person name="Davidsen T.M."/>
            <person name="Wayne K.J."/>
            <person name="Tettelin H."/>
            <person name="Glass J.I."/>
            <person name="Rusch D."/>
            <person name="Podicherti R."/>
            <person name="Tsui H.-C.T."/>
            <person name="Winkler M.E."/>
        </authorList>
    </citation>
    <scope>NUCLEOTIDE SEQUENCE</scope>
</reference>
<sequence length="28" mass="3382">MLNVLRTLERLMFFEHLSTLSQYLPESI</sequence>
<feature type="non-terminal residue" evidence="1">
    <location>
        <position position="28"/>
    </location>
</feature>
<dbReference type="EMBL" id="UINC01002134">
    <property type="protein sequence ID" value="SUZ93287.1"/>
    <property type="molecule type" value="Genomic_DNA"/>
</dbReference>
<organism evidence="1">
    <name type="scientific">marine metagenome</name>
    <dbReference type="NCBI Taxonomy" id="408172"/>
    <lineage>
        <taxon>unclassified sequences</taxon>
        <taxon>metagenomes</taxon>
        <taxon>ecological metagenomes</taxon>
    </lineage>
</organism>
<protein>
    <submittedName>
        <fullName evidence="1">Uncharacterized protein</fullName>
    </submittedName>
</protein>